<dbReference type="Pfam" id="PF00990">
    <property type="entry name" value="GGDEF"/>
    <property type="match status" value="1"/>
</dbReference>
<dbReference type="EMBL" id="PPPD01000001">
    <property type="protein sequence ID" value="PNY81089.1"/>
    <property type="molecule type" value="Genomic_DNA"/>
</dbReference>
<dbReference type="InterPro" id="IPR029016">
    <property type="entry name" value="GAF-like_dom_sf"/>
</dbReference>
<dbReference type="InterPro" id="IPR043128">
    <property type="entry name" value="Rev_trsase/Diguanyl_cyclase"/>
</dbReference>
<dbReference type="NCBIfam" id="TIGR00254">
    <property type="entry name" value="GGDEF"/>
    <property type="match status" value="1"/>
</dbReference>
<evidence type="ECO:0000259" key="2">
    <source>
        <dbReference type="PROSITE" id="PS50887"/>
    </source>
</evidence>
<dbReference type="OrthoDB" id="9804747at2"/>
<evidence type="ECO:0000313" key="5">
    <source>
        <dbReference type="Proteomes" id="UP000236379"/>
    </source>
</evidence>
<dbReference type="NCBIfam" id="TIGR00277">
    <property type="entry name" value="HDIG"/>
    <property type="match status" value="1"/>
</dbReference>
<dbReference type="InterPro" id="IPR052020">
    <property type="entry name" value="Cyclic_di-GMP/3'3'-cGAMP_PDE"/>
</dbReference>
<dbReference type="RefSeq" id="WP_103311532.1">
    <property type="nucleotide sequence ID" value="NZ_PPPD01000001.1"/>
</dbReference>
<dbReference type="InterPro" id="IPR006675">
    <property type="entry name" value="HDIG_dom"/>
</dbReference>
<dbReference type="PANTHER" id="PTHR45228:SF8">
    <property type="entry name" value="TWO-COMPONENT RESPONSE REGULATOR-RELATED"/>
    <property type="match status" value="1"/>
</dbReference>
<proteinExistence type="predicted"/>
<evidence type="ECO:0000259" key="3">
    <source>
        <dbReference type="PROSITE" id="PS51832"/>
    </source>
</evidence>
<keyword evidence="1" id="KW-0812">Transmembrane</keyword>
<dbReference type="Pfam" id="PF13487">
    <property type="entry name" value="HD_5"/>
    <property type="match status" value="1"/>
</dbReference>
<reference evidence="4 5" key="1">
    <citation type="submission" date="2018-01" db="EMBL/GenBank/DDBJ databases">
        <title>Deinococcus koreensis sp. nov., a radiation-resistant bacterium isolated from river water.</title>
        <authorList>
            <person name="Choi A."/>
        </authorList>
    </citation>
    <scope>NUCLEOTIDE SEQUENCE [LARGE SCALE GENOMIC DNA]</scope>
    <source>
        <strain evidence="4 5">SJW1-2</strain>
    </source>
</reference>
<dbReference type="InterPro" id="IPR037522">
    <property type="entry name" value="HD_GYP_dom"/>
</dbReference>
<dbReference type="InterPro" id="IPR029787">
    <property type="entry name" value="Nucleotide_cyclase"/>
</dbReference>
<dbReference type="CDD" id="cd01949">
    <property type="entry name" value="GGDEF"/>
    <property type="match status" value="1"/>
</dbReference>
<feature type="domain" description="HD-GYP" evidence="3">
    <location>
        <begin position="521"/>
        <end position="717"/>
    </location>
</feature>
<keyword evidence="1" id="KW-1133">Transmembrane helix</keyword>
<dbReference type="Gene3D" id="3.30.70.270">
    <property type="match status" value="1"/>
</dbReference>
<keyword evidence="5" id="KW-1185">Reference proteome</keyword>
<accession>A0A2K3UX22</accession>
<dbReference type="Gene3D" id="3.30.450.40">
    <property type="match status" value="1"/>
</dbReference>
<keyword evidence="1" id="KW-0472">Membrane</keyword>
<evidence type="ECO:0000256" key="1">
    <source>
        <dbReference type="SAM" id="Phobius"/>
    </source>
</evidence>
<gene>
    <name evidence="4" type="ORF">CVO96_06595</name>
</gene>
<dbReference type="SUPFAM" id="SSF55781">
    <property type="entry name" value="GAF domain-like"/>
    <property type="match status" value="1"/>
</dbReference>
<dbReference type="Gene3D" id="1.10.3210.10">
    <property type="entry name" value="Hypothetical protein af1432"/>
    <property type="match status" value="1"/>
</dbReference>
<sequence>MRGTRVHSRWLLAIVGIALLAGIVLSVERLRSYVVAQYEIVTLLSDIGSVANRISALEWQAVSLGRVSSELGEAHDRQVGNLRRDARRLMGSGNPQELREVTQALTAYTAGVDAEFRALRAGRIELAREIDETRVDPMYTTLTRLMDASTQRLREKAQRAEQLSRLVSAGVIVVGLLLLIGLTLAFEGLARRARLAVDERRRLEALDIRDALTGLLNRTGLARSYAALDAGLPLAVVMADLNDLKSTNDVAGHSAGDQVLRRVAHALQRGLPPEALLARWGGDEFLAILPGTDRSGAETLLREVLRDLDSQHREVVTFAFGVGEAVSGEALDRPLAVADAAMYEHKARVRGTVVSGARHSTVEEFVAHLATLGTEHEILSLALPTARALLGFDVLLYVEGSAQGYHVRAFDSESLEVPVALLQGQSTPFAGGVIAAAMASGQTTWSNDYATDPRALPSLGGLRIKSCGASPMTCRGVAQGAVVIGHLRTWRPVTPQVRRVIETLALQLSDVRERHLMVSDLRRALEGGQRALGIALELRDLETAGHTERVVTLASELARALKLPQETQEILRQGAYLHDLGKLTVPDAVLLKPGRFTPEERAIMETHALRGYEIASQIAGLPQGTLEVIRSHHEKWDGTGYPARLCGEAIPLLARIFAVCDVYDALTSERPYKRAWSHQEALAEISAQSGRHFDPRVVQAFVELAPGAWRRAPGADTPYHVGQ</sequence>
<evidence type="ECO:0008006" key="6">
    <source>
        <dbReference type="Google" id="ProtNLM"/>
    </source>
</evidence>
<dbReference type="SMART" id="SM00471">
    <property type="entry name" value="HDc"/>
    <property type="match status" value="1"/>
</dbReference>
<comment type="caution">
    <text evidence="4">The sequence shown here is derived from an EMBL/GenBank/DDBJ whole genome shotgun (WGS) entry which is preliminary data.</text>
</comment>
<dbReference type="SUPFAM" id="SSF109604">
    <property type="entry name" value="HD-domain/PDEase-like"/>
    <property type="match status" value="1"/>
</dbReference>
<dbReference type="PANTHER" id="PTHR45228">
    <property type="entry name" value="CYCLIC DI-GMP PHOSPHODIESTERASE TM_0186-RELATED"/>
    <property type="match status" value="1"/>
</dbReference>
<dbReference type="SMART" id="SM00267">
    <property type="entry name" value="GGDEF"/>
    <property type="match status" value="1"/>
</dbReference>
<dbReference type="PROSITE" id="PS51832">
    <property type="entry name" value="HD_GYP"/>
    <property type="match status" value="1"/>
</dbReference>
<dbReference type="InterPro" id="IPR003607">
    <property type="entry name" value="HD/PDEase_dom"/>
</dbReference>
<dbReference type="Proteomes" id="UP000236379">
    <property type="component" value="Unassembled WGS sequence"/>
</dbReference>
<dbReference type="SUPFAM" id="SSF55073">
    <property type="entry name" value="Nucleotide cyclase"/>
    <property type="match status" value="1"/>
</dbReference>
<feature type="domain" description="GGDEF" evidence="2">
    <location>
        <begin position="232"/>
        <end position="358"/>
    </location>
</feature>
<evidence type="ECO:0000313" key="4">
    <source>
        <dbReference type="EMBL" id="PNY81089.1"/>
    </source>
</evidence>
<organism evidence="4 5">
    <name type="scientific">Deinococcus koreensis</name>
    <dbReference type="NCBI Taxonomy" id="2054903"/>
    <lineage>
        <taxon>Bacteria</taxon>
        <taxon>Thermotogati</taxon>
        <taxon>Deinococcota</taxon>
        <taxon>Deinococci</taxon>
        <taxon>Deinococcales</taxon>
        <taxon>Deinococcaceae</taxon>
        <taxon>Deinococcus</taxon>
    </lineage>
</organism>
<dbReference type="AlphaFoldDB" id="A0A2K3UX22"/>
<name>A0A2K3UX22_9DEIO</name>
<dbReference type="InterPro" id="IPR000160">
    <property type="entry name" value="GGDEF_dom"/>
</dbReference>
<dbReference type="CDD" id="cd00077">
    <property type="entry name" value="HDc"/>
    <property type="match status" value="1"/>
</dbReference>
<dbReference type="PROSITE" id="PS50887">
    <property type="entry name" value="GGDEF"/>
    <property type="match status" value="1"/>
</dbReference>
<feature type="transmembrane region" description="Helical" evidence="1">
    <location>
        <begin position="166"/>
        <end position="186"/>
    </location>
</feature>
<protein>
    <recommendedName>
        <fullName evidence="6">Diguanylate cyclase</fullName>
    </recommendedName>
</protein>